<feature type="compositionally biased region" description="Polar residues" evidence="4">
    <location>
        <begin position="1"/>
        <end position="22"/>
    </location>
</feature>
<dbReference type="SUPFAM" id="SSF52467">
    <property type="entry name" value="DHS-like NAD/FAD-binding domain"/>
    <property type="match status" value="1"/>
</dbReference>
<feature type="domain" description="Thiamine pyrophosphate enzyme TPP-binding" evidence="6">
    <location>
        <begin position="428"/>
        <end position="577"/>
    </location>
</feature>
<dbReference type="Gene3D" id="3.40.50.970">
    <property type="match status" value="2"/>
</dbReference>
<evidence type="ECO:0000313" key="9">
    <source>
        <dbReference type="Proteomes" id="UP000643405"/>
    </source>
</evidence>
<dbReference type="SUPFAM" id="SSF52518">
    <property type="entry name" value="Thiamin diphosphate-binding fold (THDP-binding)"/>
    <property type="match status" value="2"/>
</dbReference>
<feature type="region of interest" description="Disordered" evidence="4">
    <location>
        <begin position="1"/>
        <end position="25"/>
    </location>
</feature>
<dbReference type="GO" id="GO:0003984">
    <property type="term" value="F:acetolactate synthase activity"/>
    <property type="evidence" value="ECO:0007669"/>
    <property type="project" value="TreeGrafter"/>
</dbReference>
<evidence type="ECO:0000256" key="2">
    <source>
        <dbReference type="ARBA" id="ARBA00023052"/>
    </source>
</evidence>
<evidence type="ECO:0000259" key="6">
    <source>
        <dbReference type="Pfam" id="PF02775"/>
    </source>
</evidence>
<dbReference type="InterPro" id="IPR012000">
    <property type="entry name" value="Thiamin_PyroP_enz_cen_dom"/>
</dbReference>
<dbReference type="InterPro" id="IPR011766">
    <property type="entry name" value="TPP_enzyme_TPP-bd"/>
</dbReference>
<sequence length="589" mass="62864">MSTLENPSSQIVRTESPTQSELGSRWGSDHISDLLRGFDIPFICLNPGSSFRGLHDSIVNGLGNVSPQMLVCLHEEHAVAIAHGYARVTGKPLAVALHANVGLMHATMAIFNAWCDRVPMLILGGTGPVDAARRRPYIDWIHSTRDQASMVRSYVKWDDQPGSLSAAEESLLRGMQMSMTAPQGPVYINLDSDIQEAELSQDRPLPQFSRFAPFADARPSDDVLATAADLLKNARKPAILMGRLTRDKADWDRRVLLAEQLGATVATDLKVGAAFPTAHALHAGPPGMSLSPNALAELREADVILSLDWVDLAGALTTLWPKQTCPAKVIHVSLDHHLHNGSNFEYMALPEVDLHIQSTPDAFVRCLSATLNAPTARSATPQREKGPAAPTGDELTLSDIAQALEAAAEGQPISLTRVPLGWDGGLTDFNHPLDQLGHSGGGGVGSGPGMAVGAALALMGTEHLPVAILGDGDTLMGVTAIWTATHYNIPMLVIVANNRSYFNDELHQERVARRRDRPVENKWIGQRIDDPAPDIAMMARAQGAVGIGPIRDIDALRAAVKDAVAAIRDGKVAVVDVHIAAGYAAAGAS</sequence>
<feature type="region of interest" description="Disordered" evidence="4">
    <location>
        <begin position="374"/>
        <end position="393"/>
    </location>
</feature>
<dbReference type="GO" id="GO:0030976">
    <property type="term" value="F:thiamine pyrophosphate binding"/>
    <property type="evidence" value="ECO:0007669"/>
    <property type="project" value="InterPro"/>
</dbReference>
<dbReference type="CDD" id="cd07035">
    <property type="entry name" value="TPP_PYR_POX_like"/>
    <property type="match status" value="1"/>
</dbReference>
<dbReference type="InterPro" id="IPR012001">
    <property type="entry name" value="Thiamin_PyroP_enz_TPP-bd_dom"/>
</dbReference>
<evidence type="ECO:0000256" key="4">
    <source>
        <dbReference type="SAM" id="MobiDB-lite"/>
    </source>
</evidence>
<gene>
    <name evidence="8" type="ORF">ICI42_22750</name>
</gene>
<dbReference type="GO" id="GO:0009097">
    <property type="term" value="P:isoleucine biosynthetic process"/>
    <property type="evidence" value="ECO:0007669"/>
    <property type="project" value="TreeGrafter"/>
</dbReference>
<comment type="caution">
    <text evidence="8">The sequence shown here is derived from an EMBL/GenBank/DDBJ whole genome shotgun (WGS) entry which is preliminary data.</text>
</comment>
<dbReference type="Pfam" id="PF00205">
    <property type="entry name" value="TPP_enzyme_M"/>
    <property type="match status" value="1"/>
</dbReference>
<dbReference type="InterPro" id="IPR045229">
    <property type="entry name" value="TPP_enz"/>
</dbReference>
<dbReference type="Pfam" id="PF02776">
    <property type="entry name" value="TPP_enzyme_N"/>
    <property type="match status" value="1"/>
</dbReference>
<name>A0A8J6U629_9HYPH</name>
<dbReference type="Proteomes" id="UP000643405">
    <property type="component" value="Unassembled WGS sequence"/>
</dbReference>
<dbReference type="InterPro" id="IPR029061">
    <property type="entry name" value="THDP-binding"/>
</dbReference>
<proteinExistence type="inferred from homology"/>
<dbReference type="RefSeq" id="WP_188166900.1">
    <property type="nucleotide sequence ID" value="NZ_JACVVX010000014.1"/>
</dbReference>
<comment type="similarity">
    <text evidence="1 3">Belongs to the TPP enzyme family.</text>
</comment>
<accession>A0A8J6U629</accession>
<reference evidence="8" key="1">
    <citation type="submission" date="2020-09" db="EMBL/GenBank/DDBJ databases">
        <title>Genome seq and assembly of Tianweitania sp.</title>
        <authorList>
            <person name="Chhetri G."/>
        </authorList>
    </citation>
    <scope>NUCLEOTIDE SEQUENCE</scope>
    <source>
        <strain evidence="8">Rool2</strain>
    </source>
</reference>
<dbReference type="PANTHER" id="PTHR18968:SF13">
    <property type="entry name" value="ACETOLACTATE SYNTHASE CATALYTIC SUBUNIT, MITOCHONDRIAL"/>
    <property type="match status" value="1"/>
</dbReference>
<dbReference type="PANTHER" id="PTHR18968">
    <property type="entry name" value="THIAMINE PYROPHOSPHATE ENZYMES"/>
    <property type="match status" value="1"/>
</dbReference>
<dbReference type="GO" id="GO:0050660">
    <property type="term" value="F:flavin adenine dinucleotide binding"/>
    <property type="evidence" value="ECO:0007669"/>
    <property type="project" value="TreeGrafter"/>
</dbReference>
<dbReference type="Pfam" id="PF02775">
    <property type="entry name" value="TPP_enzyme_C"/>
    <property type="match status" value="1"/>
</dbReference>
<keyword evidence="9" id="KW-1185">Reference proteome</keyword>
<feature type="domain" description="Thiamine pyrophosphate enzyme central" evidence="5">
    <location>
        <begin position="225"/>
        <end position="337"/>
    </location>
</feature>
<dbReference type="GO" id="GO:0009099">
    <property type="term" value="P:L-valine biosynthetic process"/>
    <property type="evidence" value="ECO:0007669"/>
    <property type="project" value="TreeGrafter"/>
</dbReference>
<dbReference type="InterPro" id="IPR029035">
    <property type="entry name" value="DHS-like_NAD/FAD-binding_dom"/>
</dbReference>
<protein>
    <submittedName>
        <fullName evidence="8">Thiamine pyrophosphate-binding protein</fullName>
    </submittedName>
</protein>
<evidence type="ECO:0000259" key="7">
    <source>
        <dbReference type="Pfam" id="PF02776"/>
    </source>
</evidence>
<dbReference type="GO" id="GO:0000287">
    <property type="term" value="F:magnesium ion binding"/>
    <property type="evidence" value="ECO:0007669"/>
    <property type="project" value="InterPro"/>
</dbReference>
<evidence type="ECO:0000256" key="1">
    <source>
        <dbReference type="ARBA" id="ARBA00007812"/>
    </source>
</evidence>
<dbReference type="Gene3D" id="3.40.50.1220">
    <property type="entry name" value="TPP-binding domain"/>
    <property type="match status" value="1"/>
</dbReference>
<evidence type="ECO:0000256" key="3">
    <source>
        <dbReference type="RuleBase" id="RU362132"/>
    </source>
</evidence>
<dbReference type="GO" id="GO:0005948">
    <property type="term" value="C:acetolactate synthase complex"/>
    <property type="evidence" value="ECO:0007669"/>
    <property type="project" value="TreeGrafter"/>
</dbReference>
<evidence type="ECO:0000259" key="5">
    <source>
        <dbReference type="Pfam" id="PF00205"/>
    </source>
</evidence>
<organism evidence="8 9">
    <name type="scientific">Oryzicola mucosus</name>
    <dbReference type="NCBI Taxonomy" id="2767425"/>
    <lineage>
        <taxon>Bacteria</taxon>
        <taxon>Pseudomonadati</taxon>
        <taxon>Pseudomonadota</taxon>
        <taxon>Alphaproteobacteria</taxon>
        <taxon>Hyphomicrobiales</taxon>
        <taxon>Phyllobacteriaceae</taxon>
        <taxon>Oryzicola</taxon>
    </lineage>
</organism>
<feature type="domain" description="Thiamine pyrophosphate enzyme N-terminal TPP-binding" evidence="7">
    <location>
        <begin position="26"/>
        <end position="147"/>
    </location>
</feature>
<dbReference type="EMBL" id="JACVVX010000014">
    <property type="protein sequence ID" value="MBD0417460.1"/>
    <property type="molecule type" value="Genomic_DNA"/>
</dbReference>
<evidence type="ECO:0000313" key="8">
    <source>
        <dbReference type="EMBL" id="MBD0417460.1"/>
    </source>
</evidence>
<dbReference type="AlphaFoldDB" id="A0A8J6U629"/>
<keyword evidence="2 3" id="KW-0786">Thiamine pyrophosphate</keyword>